<evidence type="ECO:0000256" key="6">
    <source>
        <dbReference type="ARBA" id="ARBA00022605"/>
    </source>
</evidence>
<evidence type="ECO:0000256" key="2">
    <source>
        <dbReference type="ARBA" id="ARBA00007769"/>
    </source>
</evidence>
<accession>A0AA38RS19</accession>
<evidence type="ECO:0000256" key="10">
    <source>
        <dbReference type="ARBA" id="ARBA00023027"/>
    </source>
</evidence>
<sequence length="379" mass="40850">MDAICKIVVFPGDNCGPEVIDEAIKVLRVFESQEQPIRFEFNKQLLGGCSIDTIGMPLTSEALEAAKNADAVLLGAIGGPKWGTGLVRPEQGLLGLRKGMNAFGNLRPCSFAAHSLINLSPLRADVARGTDFVIVRELVGGMYFGQNRKEPDSQLASAQDVDHYEGKEIIRVARLAGYLAKQHNPPLPVWSLDKANVLAATGRLWRLVVSKVFEEEFPDVPLGHHLIDSAAMLMIRKPTALNGIVLTSNLFGDIISDEASVIPGSIGLLPSASLCDIPEPGKRVKGIFEPIHGSAPDIAGEGVVNPAGTILSAAMMLRYSFCKEEEARGIEEAVERAIDSGVQTRDIGGTAGTKDFGNAVVRHLKEILAHKQEFNEYNH</sequence>
<dbReference type="GO" id="GO:0003862">
    <property type="term" value="F:3-isopropylmalate dehydrogenase activity"/>
    <property type="evidence" value="ECO:0007669"/>
    <property type="project" value="UniProtKB-EC"/>
</dbReference>
<dbReference type="EC" id="1.1.1.85" evidence="4 14"/>
<evidence type="ECO:0000313" key="17">
    <source>
        <dbReference type="Proteomes" id="UP001174694"/>
    </source>
</evidence>
<dbReference type="GO" id="GO:0000287">
    <property type="term" value="F:magnesium ion binding"/>
    <property type="evidence" value="ECO:0007669"/>
    <property type="project" value="InterPro"/>
</dbReference>
<dbReference type="PANTHER" id="PTHR42979:SF1">
    <property type="entry name" value="3-ISOPROPYLMALATE DEHYDROGENASE"/>
    <property type="match status" value="1"/>
</dbReference>
<dbReference type="EMBL" id="JANBVO010000010">
    <property type="protein sequence ID" value="KAJ9149490.1"/>
    <property type="molecule type" value="Genomic_DNA"/>
</dbReference>
<dbReference type="InterPro" id="IPR004429">
    <property type="entry name" value="Isopropylmalate_DH"/>
</dbReference>
<evidence type="ECO:0000259" key="15">
    <source>
        <dbReference type="SMART" id="SM01329"/>
    </source>
</evidence>
<dbReference type="Pfam" id="PF00180">
    <property type="entry name" value="Iso_dh"/>
    <property type="match status" value="1"/>
</dbReference>
<dbReference type="GO" id="GO:0009098">
    <property type="term" value="P:L-leucine biosynthetic process"/>
    <property type="evidence" value="ECO:0007669"/>
    <property type="project" value="UniProtKB-KW"/>
</dbReference>
<evidence type="ECO:0000256" key="5">
    <source>
        <dbReference type="ARBA" id="ARBA00022430"/>
    </source>
</evidence>
<comment type="pathway">
    <text evidence="14">Amino-acid biosynthesis; L-leucine biosynthesis; L-leucine from 3-methyl-2-oxobutanoate: step 3/4.</text>
</comment>
<dbReference type="GO" id="GO:0005829">
    <property type="term" value="C:cytosol"/>
    <property type="evidence" value="ECO:0007669"/>
    <property type="project" value="TreeGrafter"/>
</dbReference>
<comment type="subunit">
    <text evidence="3 14">Homodimer.</text>
</comment>
<evidence type="ECO:0000256" key="14">
    <source>
        <dbReference type="RuleBase" id="RU004445"/>
    </source>
</evidence>
<proteinExistence type="inferred from homology"/>
<dbReference type="InterPro" id="IPR024084">
    <property type="entry name" value="IsoPropMal-DH-like_dom"/>
</dbReference>
<keyword evidence="10 14" id="KW-0520">NAD</keyword>
<comment type="cofactor">
    <cofactor evidence="14">
        <name>Mg(2+)</name>
        <dbReference type="ChEBI" id="CHEBI:18420"/>
    </cofactor>
    <cofactor evidence="14">
        <name>Mn(2+)</name>
        <dbReference type="ChEBI" id="CHEBI:29035"/>
    </cofactor>
    <text evidence="14">Binds 1 Mg(2+) or Mn(2+) ion per subunit.</text>
</comment>
<evidence type="ECO:0000256" key="11">
    <source>
        <dbReference type="ARBA" id="ARBA00023211"/>
    </source>
</evidence>
<comment type="similarity">
    <text evidence="2 13">Belongs to the isocitrate and isopropylmalate dehydrogenases family.</text>
</comment>
<dbReference type="Proteomes" id="UP001174694">
    <property type="component" value="Unassembled WGS sequence"/>
</dbReference>
<evidence type="ECO:0000256" key="4">
    <source>
        <dbReference type="ARBA" id="ARBA00013101"/>
    </source>
</evidence>
<keyword evidence="8" id="KW-0460">Magnesium</keyword>
<organism evidence="16 17">
    <name type="scientific">Pleurostoma richardsiae</name>
    <dbReference type="NCBI Taxonomy" id="41990"/>
    <lineage>
        <taxon>Eukaryota</taxon>
        <taxon>Fungi</taxon>
        <taxon>Dikarya</taxon>
        <taxon>Ascomycota</taxon>
        <taxon>Pezizomycotina</taxon>
        <taxon>Sordariomycetes</taxon>
        <taxon>Sordariomycetidae</taxon>
        <taxon>Calosphaeriales</taxon>
        <taxon>Pleurostomataceae</taxon>
        <taxon>Pleurostoma</taxon>
    </lineage>
</organism>
<reference evidence="16" key="1">
    <citation type="submission" date="2022-07" db="EMBL/GenBank/DDBJ databases">
        <title>Fungi with potential for degradation of polypropylene.</title>
        <authorList>
            <person name="Gostincar C."/>
        </authorList>
    </citation>
    <scope>NUCLEOTIDE SEQUENCE</scope>
    <source>
        <strain evidence="16">EXF-13308</strain>
    </source>
</reference>
<dbReference type="SMART" id="SM01329">
    <property type="entry name" value="Iso_dh"/>
    <property type="match status" value="1"/>
</dbReference>
<keyword evidence="17" id="KW-1185">Reference proteome</keyword>
<evidence type="ECO:0000256" key="8">
    <source>
        <dbReference type="ARBA" id="ARBA00022842"/>
    </source>
</evidence>
<keyword evidence="11" id="KW-0464">Manganese</keyword>
<gene>
    <name evidence="16" type="ORF">NKR23_g4278</name>
</gene>
<keyword evidence="6" id="KW-0028">Amino-acid biosynthesis</keyword>
<name>A0AA38RS19_9PEZI</name>
<dbReference type="NCBIfam" id="TIGR00169">
    <property type="entry name" value="leuB"/>
    <property type="match status" value="1"/>
</dbReference>
<dbReference type="InterPro" id="IPR019818">
    <property type="entry name" value="IsoCit/isopropylmalate_DH_CS"/>
</dbReference>
<dbReference type="PROSITE" id="PS00470">
    <property type="entry name" value="IDH_IMDH"/>
    <property type="match status" value="1"/>
</dbReference>
<comment type="cofactor">
    <cofactor evidence="1">
        <name>Mn(2+)</name>
        <dbReference type="ChEBI" id="CHEBI:29035"/>
    </cofactor>
</comment>
<keyword evidence="5 14" id="KW-0432">Leucine biosynthesis</keyword>
<dbReference type="SUPFAM" id="SSF53659">
    <property type="entry name" value="Isocitrate/Isopropylmalate dehydrogenase-like"/>
    <property type="match status" value="1"/>
</dbReference>
<keyword evidence="12 14" id="KW-0100">Branched-chain amino acid biosynthesis</keyword>
<dbReference type="AlphaFoldDB" id="A0AA38RS19"/>
<comment type="catalytic activity">
    <reaction evidence="14">
        <text>(2R,3S)-3-isopropylmalate + NAD(+) = 4-methyl-2-oxopentanoate + CO2 + NADH</text>
        <dbReference type="Rhea" id="RHEA:32271"/>
        <dbReference type="ChEBI" id="CHEBI:16526"/>
        <dbReference type="ChEBI" id="CHEBI:17865"/>
        <dbReference type="ChEBI" id="CHEBI:35121"/>
        <dbReference type="ChEBI" id="CHEBI:57540"/>
        <dbReference type="ChEBI" id="CHEBI:57945"/>
        <dbReference type="EC" id="1.1.1.85"/>
    </reaction>
</comment>
<comment type="function">
    <text evidence="14">Catalyzes the oxidation of 3-carboxy-2-hydroxy-4-methylpentanoate (3-isopropylmalate) to 3-carboxy-4-methyl-2-oxopentanoate. The product decarboxylates to 4-methyl-2 oxopentanoate.</text>
</comment>
<keyword evidence="9 13" id="KW-0560">Oxidoreductase</keyword>
<dbReference type="Gene3D" id="3.40.718.10">
    <property type="entry name" value="Isopropylmalate Dehydrogenase"/>
    <property type="match status" value="1"/>
</dbReference>
<dbReference type="GO" id="GO:0051287">
    <property type="term" value="F:NAD binding"/>
    <property type="evidence" value="ECO:0007669"/>
    <property type="project" value="InterPro"/>
</dbReference>
<feature type="domain" description="Isopropylmalate dehydrogenase-like" evidence="15">
    <location>
        <begin position="6"/>
        <end position="360"/>
    </location>
</feature>
<evidence type="ECO:0000256" key="7">
    <source>
        <dbReference type="ARBA" id="ARBA00022723"/>
    </source>
</evidence>
<evidence type="ECO:0000256" key="12">
    <source>
        <dbReference type="ARBA" id="ARBA00023304"/>
    </source>
</evidence>
<evidence type="ECO:0000313" key="16">
    <source>
        <dbReference type="EMBL" id="KAJ9149490.1"/>
    </source>
</evidence>
<evidence type="ECO:0000256" key="3">
    <source>
        <dbReference type="ARBA" id="ARBA00011738"/>
    </source>
</evidence>
<evidence type="ECO:0000256" key="1">
    <source>
        <dbReference type="ARBA" id="ARBA00001936"/>
    </source>
</evidence>
<evidence type="ECO:0000256" key="13">
    <source>
        <dbReference type="RuleBase" id="RU004443"/>
    </source>
</evidence>
<comment type="caution">
    <text evidence="16">The sequence shown here is derived from an EMBL/GenBank/DDBJ whole genome shotgun (WGS) entry which is preliminary data.</text>
</comment>
<keyword evidence="7 14" id="KW-0479">Metal-binding</keyword>
<evidence type="ECO:0000256" key="9">
    <source>
        <dbReference type="ARBA" id="ARBA00023002"/>
    </source>
</evidence>
<dbReference type="FunFam" id="3.40.718.10:FF:000006">
    <property type="entry name" value="3-isopropylmalate dehydrogenase"/>
    <property type="match status" value="1"/>
</dbReference>
<protein>
    <recommendedName>
        <fullName evidence="4 14">3-isopropylmalate dehydrogenase</fullName>
        <ecNumber evidence="4 14">1.1.1.85</ecNumber>
    </recommendedName>
</protein>
<dbReference type="PANTHER" id="PTHR42979">
    <property type="entry name" value="3-ISOPROPYLMALATE DEHYDROGENASE"/>
    <property type="match status" value="1"/>
</dbReference>